<evidence type="ECO:0000313" key="3">
    <source>
        <dbReference type="Proteomes" id="UP000275267"/>
    </source>
</evidence>
<dbReference type="EMBL" id="PQIB02000007">
    <property type="protein sequence ID" value="RLN08186.1"/>
    <property type="molecule type" value="Genomic_DNA"/>
</dbReference>
<sequence>MADGDDSASVSCGRRDFTRGCSLRTSMVSDSVVFGGVDRLSSAVKDFKQVSGLEPFVDEAERLAREAELMKFLREKTRYREHRERRRAAEESIRDFDPKQGGEYYNRLRSIDLTRFDLDEDLILLLIFHTTAPLGPMRFTDAVYKNANDYELCEGINIFSVKIGILDADFPIYVYGTVIARDSLDQKCDW</sequence>
<organism evidence="2 3">
    <name type="scientific">Panicum miliaceum</name>
    <name type="common">Proso millet</name>
    <name type="synonym">Broomcorn millet</name>
    <dbReference type="NCBI Taxonomy" id="4540"/>
    <lineage>
        <taxon>Eukaryota</taxon>
        <taxon>Viridiplantae</taxon>
        <taxon>Streptophyta</taxon>
        <taxon>Embryophyta</taxon>
        <taxon>Tracheophyta</taxon>
        <taxon>Spermatophyta</taxon>
        <taxon>Magnoliopsida</taxon>
        <taxon>Liliopsida</taxon>
        <taxon>Poales</taxon>
        <taxon>Poaceae</taxon>
        <taxon>PACMAD clade</taxon>
        <taxon>Panicoideae</taxon>
        <taxon>Panicodae</taxon>
        <taxon>Paniceae</taxon>
        <taxon>Panicinae</taxon>
        <taxon>Panicum</taxon>
        <taxon>Panicum sect. Panicum</taxon>
    </lineage>
</organism>
<proteinExistence type="predicted"/>
<dbReference type="OrthoDB" id="663340at2759"/>
<dbReference type="STRING" id="4540.A0A3L6RQS4"/>
<feature type="domain" description="DUF6598" evidence="1">
    <location>
        <begin position="156"/>
        <end position="188"/>
    </location>
</feature>
<keyword evidence="3" id="KW-1185">Reference proteome</keyword>
<protein>
    <recommendedName>
        <fullName evidence="1">DUF6598 domain-containing protein</fullName>
    </recommendedName>
</protein>
<evidence type="ECO:0000259" key="1">
    <source>
        <dbReference type="Pfam" id="PF20241"/>
    </source>
</evidence>
<accession>A0A3L6RQS4</accession>
<dbReference type="Pfam" id="PF20241">
    <property type="entry name" value="DUF6598"/>
    <property type="match status" value="1"/>
</dbReference>
<dbReference type="Proteomes" id="UP000275267">
    <property type="component" value="Unassembled WGS sequence"/>
</dbReference>
<dbReference type="PANTHER" id="PTHR33065:SF93">
    <property type="entry name" value="DUF6598 DOMAIN-CONTAINING PROTEIN"/>
    <property type="match status" value="1"/>
</dbReference>
<evidence type="ECO:0000313" key="2">
    <source>
        <dbReference type="EMBL" id="RLN08186.1"/>
    </source>
</evidence>
<dbReference type="AlphaFoldDB" id="A0A3L6RQS4"/>
<reference evidence="3" key="1">
    <citation type="journal article" date="2019" name="Nat. Commun.">
        <title>The genome of broomcorn millet.</title>
        <authorList>
            <person name="Zou C."/>
            <person name="Miki D."/>
            <person name="Li D."/>
            <person name="Tang Q."/>
            <person name="Xiao L."/>
            <person name="Rajput S."/>
            <person name="Deng P."/>
            <person name="Jia W."/>
            <person name="Huang R."/>
            <person name="Zhang M."/>
            <person name="Sun Y."/>
            <person name="Hu J."/>
            <person name="Fu X."/>
            <person name="Schnable P.S."/>
            <person name="Li F."/>
            <person name="Zhang H."/>
            <person name="Feng B."/>
            <person name="Zhu X."/>
            <person name="Liu R."/>
            <person name="Schnable J.C."/>
            <person name="Zhu J.-K."/>
            <person name="Zhang H."/>
        </authorList>
    </citation>
    <scope>NUCLEOTIDE SEQUENCE [LARGE SCALE GENOMIC DNA]</scope>
</reference>
<dbReference type="InterPro" id="IPR046533">
    <property type="entry name" value="DUF6598"/>
</dbReference>
<gene>
    <name evidence="2" type="ORF">C2845_PM11G13180</name>
</gene>
<dbReference type="PANTHER" id="PTHR33065">
    <property type="entry name" value="OS07G0486400 PROTEIN"/>
    <property type="match status" value="1"/>
</dbReference>
<comment type="caution">
    <text evidence="2">The sequence shown here is derived from an EMBL/GenBank/DDBJ whole genome shotgun (WGS) entry which is preliminary data.</text>
</comment>
<name>A0A3L6RQS4_PANMI</name>